<sequence length="244" mass="27063">MQPQEVSVARVLEALASGQLEVAASMPYSSNYTLLATIQYDGLELLGIYKPKRGERPLWDFPRGTLYKREAAAYVISEGLGFGLVPPTVVRDGPYGVGTLQLFISNDEEAHLFTMLKEGGYDATIRRLCAFDCLVNNADRKSGHCLKGSDRRLWAIDHGLCFHVEPKLRTVIWDFVGEPLPPDVLDGLCRLRSRFEAEDDVVAVLDGLLDKGEMRALRRRLDRLITTGVFPAPGPGPNVPWPPV</sequence>
<comment type="caution">
    <text evidence="1">The sequence shown here is derived from an EMBL/GenBank/DDBJ whole genome shotgun (WGS) entry which is preliminary data.</text>
</comment>
<dbReference type="OrthoDB" id="152610at2"/>
<gene>
    <name evidence="1" type="ORF">A9Q02_02750</name>
</gene>
<protein>
    <recommendedName>
        <fullName evidence="3">PI3K/PI4K catalytic domain-containing protein</fullName>
    </recommendedName>
</protein>
<proteinExistence type="predicted"/>
<evidence type="ECO:0000313" key="2">
    <source>
        <dbReference type="Proteomes" id="UP000220922"/>
    </source>
</evidence>
<name>A0A2H3L6P2_9CHLR</name>
<reference evidence="1 2" key="1">
    <citation type="submission" date="2016-05" db="EMBL/GenBank/DDBJ databases">
        <authorList>
            <person name="Lavstsen T."/>
            <person name="Jespersen J.S."/>
        </authorList>
    </citation>
    <scope>NUCLEOTIDE SEQUENCE [LARGE SCALE GENOMIC DNA]</scope>
    <source>
        <strain evidence="1 2">B7-9</strain>
    </source>
</reference>
<accession>A0A2H3L6P2</accession>
<dbReference type="Proteomes" id="UP000220922">
    <property type="component" value="Unassembled WGS sequence"/>
</dbReference>
<dbReference type="RefSeq" id="WP_097653338.1">
    <property type="nucleotide sequence ID" value="NZ_LYXE01000090.1"/>
</dbReference>
<keyword evidence="2" id="KW-1185">Reference proteome</keyword>
<dbReference type="InterPro" id="IPR022292">
    <property type="entry name" value="CHP03843"/>
</dbReference>
<dbReference type="AlphaFoldDB" id="A0A2H3L6P2"/>
<evidence type="ECO:0008006" key="3">
    <source>
        <dbReference type="Google" id="ProtNLM"/>
    </source>
</evidence>
<dbReference type="NCBIfam" id="TIGR03843">
    <property type="entry name" value="SCO1664 family protein"/>
    <property type="match status" value="1"/>
</dbReference>
<evidence type="ECO:0000313" key="1">
    <source>
        <dbReference type="EMBL" id="PDV98893.1"/>
    </source>
</evidence>
<organism evidence="1 2">
    <name type="scientific">Candidatus Chloroploca asiatica</name>
    <dbReference type="NCBI Taxonomy" id="1506545"/>
    <lineage>
        <taxon>Bacteria</taxon>
        <taxon>Bacillati</taxon>
        <taxon>Chloroflexota</taxon>
        <taxon>Chloroflexia</taxon>
        <taxon>Chloroflexales</taxon>
        <taxon>Chloroflexineae</taxon>
        <taxon>Oscillochloridaceae</taxon>
        <taxon>Candidatus Chloroploca</taxon>
    </lineage>
</organism>
<dbReference type="EMBL" id="LYXE01000090">
    <property type="protein sequence ID" value="PDV98893.1"/>
    <property type="molecule type" value="Genomic_DNA"/>
</dbReference>